<dbReference type="InterPro" id="IPR050863">
    <property type="entry name" value="CenT-Element_Derived"/>
</dbReference>
<dbReference type="OrthoDB" id="125347at2759"/>
<dbReference type="Proteomes" id="UP000765507">
    <property type="component" value="Unassembled WGS sequence"/>
</dbReference>
<name>A0A8T1SSX6_CHESE</name>
<dbReference type="GO" id="GO:0003677">
    <property type="term" value="F:DNA binding"/>
    <property type="evidence" value="ECO:0007669"/>
    <property type="project" value="UniProtKB-KW"/>
</dbReference>
<proteinExistence type="predicted"/>
<keyword evidence="1" id="KW-0238">DNA-binding</keyword>
<dbReference type="InterPro" id="IPR006600">
    <property type="entry name" value="HTH_CenpB_DNA-bd_dom"/>
</dbReference>
<dbReference type="Gene3D" id="1.10.10.60">
    <property type="entry name" value="Homeodomain-like"/>
    <property type="match status" value="1"/>
</dbReference>
<dbReference type="PROSITE" id="PS51253">
    <property type="entry name" value="HTH_CENPB"/>
    <property type="match status" value="1"/>
</dbReference>
<keyword evidence="4" id="KW-1185">Reference proteome</keyword>
<dbReference type="EMBL" id="JAHGAV010000115">
    <property type="protein sequence ID" value="KAG6931703.1"/>
    <property type="molecule type" value="Genomic_DNA"/>
</dbReference>
<protein>
    <submittedName>
        <fullName evidence="3">Tigger transposable element derived 1</fullName>
    </submittedName>
</protein>
<evidence type="ECO:0000259" key="2">
    <source>
        <dbReference type="PROSITE" id="PS51253"/>
    </source>
</evidence>
<evidence type="ECO:0000313" key="4">
    <source>
        <dbReference type="Proteomes" id="UP000765507"/>
    </source>
</evidence>
<dbReference type="Pfam" id="PF03221">
    <property type="entry name" value="HTH_Tnp_Tc5"/>
    <property type="match status" value="1"/>
</dbReference>
<evidence type="ECO:0000313" key="3">
    <source>
        <dbReference type="EMBL" id="KAG6931703.1"/>
    </source>
</evidence>
<dbReference type="GO" id="GO:0005634">
    <property type="term" value="C:nucleus"/>
    <property type="evidence" value="ECO:0007669"/>
    <property type="project" value="TreeGrafter"/>
</dbReference>
<evidence type="ECO:0000256" key="1">
    <source>
        <dbReference type="ARBA" id="ARBA00023125"/>
    </source>
</evidence>
<dbReference type="PANTHER" id="PTHR19303">
    <property type="entry name" value="TRANSPOSON"/>
    <property type="match status" value="1"/>
</dbReference>
<accession>A0A8T1SSX6</accession>
<gene>
    <name evidence="3" type="ORF">G0U57_001089</name>
</gene>
<dbReference type="SUPFAM" id="SSF46689">
    <property type="entry name" value="Homeodomain-like"/>
    <property type="match status" value="2"/>
</dbReference>
<feature type="domain" description="HTH CENPB-type" evidence="2">
    <location>
        <begin position="77"/>
        <end position="156"/>
    </location>
</feature>
<dbReference type="PANTHER" id="PTHR19303:SF26">
    <property type="entry name" value="TIGGER TRANSPOSABLE ELEMENT-DERIVED PROTEIN 1"/>
    <property type="match status" value="1"/>
</dbReference>
<comment type="caution">
    <text evidence="3">The sequence shown here is derived from an EMBL/GenBank/DDBJ whole genome shotgun (WGS) entry which is preliminary data.</text>
</comment>
<dbReference type="AlphaFoldDB" id="A0A8T1SSX6"/>
<dbReference type="InterPro" id="IPR009057">
    <property type="entry name" value="Homeodomain-like_sf"/>
</dbReference>
<organism evidence="3 4">
    <name type="scientific">Chelydra serpentina</name>
    <name type="common">Snapping turtle</name>
    <name type="synonym">Testudo serpentina</name>
    <dbReference type="NCBI Taxonomy" id="8475"/>
    <lineage>
        <taxon>Eukaryota</taxon>
        <taxon>Metazoa</taxon>
        <taxon>Chordata</taxon>
        <taxon>Craniata</taxon>
        <taxon>Vertebrata</taxon>
        <taxon>Euteleostomi</taxon>
        <taxon>Archelosauria</taxon>
        <taxon>Testudinata</taxon>
        <taxon>Testudines</taxon>
        <taxon>Cryptodira</taxon>
        <taxon>Durocryptodira</taxon>
        <taxon>Americhelydia</taxon>
        <taxon>Chelydroidea</taxon>
        <taxon>Chelydridae</taxon>
        <taxon>Chelydra</taxon>
    </lineage>
</organism>
<dbReference type="SMART" id="SM00674">
    <property type="entry name" value="CENPB"/>
    <property type="match status" value="1"/>
</dbReference>
<reference evidence="3 4" key="1">
    <citation type="journal article" date="2020" name="G3 (Bethesda)">
        <title>Draft Genome of the Common Snapping Turtle, Chelydra serpentina, a Model for Phenotypic Plasticity in Reptiles.</title>
        <authorList>
            <person name="Das D."/>
            <person name="Singh S.K."/>
            <person name="Bierstedt J."/>
            <person name="Erickson A."/>
            <person name="Galli G.L.J."/>
            <person name="Crossley D.A. 2nd"/>
            <person name="Rhen T."/>
        </authorList>
    </citation>
    <scope>NUCLEOTIDE SEQUENCE [LARGE SCALE GENOMIC DNA]</scope>
    <source>
        <tissue evidence="3">Whole blood</tissue>
    </source>
</reference>
<sequence>MAEKHKSGVSYVSSSKKCRTIILETKLEIMNRSEKGETPTEICRALDIPQVISVTILKEKVRIQEHVKGSTPMQLTVITKQHVGHIAQVEKLLIVWLEDQNQCCASVSLGIIQEKARSLYDALKKQQGKSSIAESFNASRGWFMHFKARANLHNIRVSGEAASADEEAAHAFPETLAEIIEEGGYCAW</sequence>